<dbReference type="EMBL" id="GFAA01002455">
    <property type="protein sequence ID" value="JAU00980.1"/>
    <property type="molecule type" value="mRNA"/>
</dbReference>
<keyword evidence="2" id="KW-0808">Transferase</keyword>
<keyword evidence="2" id="KW-0540">Nuclease</keyword>
<dbReference type="Gene3D" id="3.60.10.10">
    <property type="entry name" value="Endonuclease/exonuclease/phosphatase"/>
    <property type="match status" value="1"/>
</dbReference>
<dbReference type="GO" id="GO:0003964">
    <property type="term" value="F:RNA-directed DNA polymerase activity"/>
    <property type="evidence" value="ECO:0007669"/>
    <property type="project" value="UniProtKB-KW"/>
</dbReference>
<name>A0A1E1XPK7_AMBSC</name>
<sequence>NAAQTSVLFTNIRSAIKRRTELSSAISACSADIVVLTETWLHEYIRDCEIFDSSNQFHFYRCDRKDRQGGGVLIAVSKKIESYSLHITSSIETIWVSLQLGYRRIILGACYRPPNASPTFLAELHDTINVIVTRYPSSSIFLLGDFNFPGIDWSSVQPSSSSTLCKEFTNLCSLFNLNQIVTQPTRITEVTASTLDLVLTTCPELCSEITYMPQLSDHSLLNFSVNIPIQKTPSRTKIIRMYHRADFNKINNELGSFLATFFDDFDSRSVNANWLLFKNKVLDLTSRFIPTRVISYHLHAPWYNTHLKRLSNRKKRFFRSAKKSGTEHHWSRYRSAAYTYNSEVKNAKANYLSSTLPSMLLNNPRKFWSVINPSETSRIILTNSSDEPISDTDCANVLNDVFSSFFSSGEITDFPQLDHNNFLPMYPVIIHPDGIVKIIDNLKISSSAGVDCITAKFLKSTKMYSSLALTKIFQQSLEKGELPADWKIGKVVPVYKSGNKHSPLNYRPISITSIPCKILEHILFSHIVTFLESNSFFHPSQHGFRKSYSCETQLLLFTHKLHAILDRHSIADCIFLDFAKAFDKVSHHLLLLKLRMVGLDTNILKWLEVFLTHRKQFVAVNNVNSVVHPVLSGVPQGTVLGPLLFLIFINDLPSNLSSSVHLFADDCVLFREITNDNDRHMIQSDLNTISTWCKTWNMTLNAEKCKLMRISRVNSDLPVYTLNGVLLDSVTKYKYLGIHITSNLSWHAHIEHITNKANRMLGYLRRNFHAAPTNIKLLLYTTLVRSQLEYASSAWDPGVKSLIDQLEMVQHKSARFILSDFRRTSSVTAMKATLGLTSLASRRKIARLCLFHKVFHHESIRCELLLPPSYISRRTDHIHKVGISACKTKTFSDSFIPHTSYDWNHLPSSVATIPDPVLFRTAV</sequence>
<dbReference type="InterPro" id="IPR036691">
    <property type="entry name" value="Endo/exonu/phosph_ase_sf"/>
</dbReference>
<keyword evidence="2" id="KW-0255">Endonuclease</keyword>
<dbReference type="InterPro" id="IPR005135">
    <property type="entry name" value="Endo/exonuclease/phosphatase"/>
</dbReference>
<keyword evidence="2" id="KW-0378">Hydrolase</keyword>
<organism evidence="2">
    <name type="scientific">Amblyomma sculptum</name>
    <name type="common">Tick</name>
    <dbReference type="NCBI Taxonomy" id="1581419"/>
    <lineage>
        <taxon>Eukaryota</taxon>
        <taxon>Metazoa</taxon>
        <taxon>Ecdysozoa</taxon>
        <taxon>Arthropoda</taxon>
        <taxon>Chelicerata</taxon>
        <taxon>Arachnida</taxon>
        <taxon>Acari</taxon>
        <taxon>Parasitiformes</taxon>
        <taxon>Ixodida</taxon>
        <taxon>Ixodoidea</taxon>
        <taxon>Ixodidae</taxon>
        <taxon>Amblyomminae</taxon>
        <taxon>Amblyomma</taxon>
    </lineage>
</organism>
<dbReference type="PANTHER" id="PTHR33395:SF22">
    <property type="entry name" value="REVERSE TRANSCRIPTASE DOMAIN-CONTAINING PROTEIN"/>
    <property type="match status" value="1"/>
</dbReference>
<proteinExistence type="evidence at transcript level"/>
<protein>
    <submittedName>
        <fullName evidence="2">Putative endonuclease/reverse transcriptase</fullName>
    </submittedName>
</protein>
<dbReference type="GO" id="GO:0004519">
    <property type="term" value="F:endonuclease activity"/>
    <property type="evidence" value="ECO:0007669"/>
    <property type="project" value="UniProtKB-KW"/>
</dbReference>
<dbReference type="AlphaFoldDB" id="A0A1E1XPK7"/>
<feature type="domain" description="Reverse transcriptase" evidence="1">
    <location>
        <begin position="475"/>
        <end position="740"/>
    </location>
</feature>
<evidence type="ECO:0000313" key="2">
    <source>
        <dbReference type="EMBL" id="JAU00980.1"/>
    </source>
</evidence>
<dbReference type="PANTHER" id="PTHR33395">
    <property type="entry name" value="TRANSCRIPTASE, PUTATIVE-RELATED-RELATED"/>
    <property type="match status" value="1"/>
</dbReference>
<keyword evidence="2" id="KW-0548">Nucleotidyltransferase</keyword>
<reference evidence="2" key="2">
    <citation type="journal article" date="2017" name="Front. Cell. Infect. Microbiol.">
        <title>Analysis of the Salivary Gland Transcriptome of Unfed and Partially Fed Amblyomma sculptum Ticks and Descriptive Proteome of the Saliva.</title>
        <authorList>
            <person name="Esteves E."/>
            <person name="Maruyama S.R."/>
            <person name="Kawahara R."/>
            <person name="Fujita A."/>
            <person name="Martins L.A."/>
            <person name="Righi A.A."/>
            <person name="Costa F.B."/>
            <person name="Palmisano G."/>
            <person name="Labruna M.B."/>
            <person name="Sa-Nunes A."/>
            <person name="Ribeiro J.M.C."/>
            <person name="Fogaca A.C."/>
        </authorList>
    </citation>
    <scope>NUCLEOTIDE SEQUENCE</scope>
</reference>
<dbReference type="GO" id="GO:0061343">
    <property type="term" value="P:cell adhesion involved in heart morphogenesis"/>
    <property type="evidence" value="ECO:0007669"/>
    <property type="project" value="TreeGrafter"/>
</dbReference>
<keyword evidence="2" id="KW-0695">RNA-directed DNA polymerase</keyword>
<dbReference type="PROSITE" id="PS50878">
    <property type="entry name" value="RT_POL"/>
    <property type="match status" value="1"/>
</dbReference>
<dbReference type="CDD" id="cd01650">
    <property type="entry name" value="RT_nLTR_like"/>
    <property type="match status" value="1"/>
</dbReference>
<dbReference type="SUPFAM" id="SSF56219">
    <property type="entry name" value="DNase I-like"/>
    <property type="match status" value="1"/>
</dbReference>
<feature type="non-terminal residue" evidence="2">
    <location>
        <position position="923"/>
    </location>
</feature>
<dbReference type="Pfam" id="PF00078">
    <property type="entry name" value="RVT_1"/>
    <property type="match status" value="1"/>
</dbReference>
<dbReference type="GO" id="GO:0007508">
    <property type="term" value="P:larval heart development"/>
    <property type="evidence" value="ECO:0007669"/>
    <property type="project" value="TreeGrafter"/>
</dbReference>
<dbReference type="InterPro" id="IPR000477">
    <property type="entry name" value="RT_dom"/>
</dbReference>
<dbReference type="GO" id="GO:0031012">
    <property type="term" value="C:extracellular matrix"/>
    <property type="evidence" value="ECO:0007669"/>
    <property type="project" value="TreeGrafter"/>
</dbReference>
<dbReference type="Pfam" id="PF14529">
    <property type="entry name" value="Exo_endo_phos_2"/>
    <property type="match status" value="1"/>
</dbReference>
<evidence type="ECO:0000259" key="1">
    <source>
        <dbReference type="PROSITE" id="PS50878"/>
    </source>
</evidence>
<dbReference type="InterPro" id="IPR043502">
    <property type="entry name" value="DNA/RNA_pol_sf"/>
</dbReference>
<dbReference type="SUPFAM" id="SSF56672">
    <property type="entry name" value="DNA/RNA polymerases"/>
    <property type="match status" value="1"/>
</dbReference>
<accession>A0A1E1XPK7</accession>
<reference evidence="2" key="1">
    <citation type="submission" date="2016-09" db="EMBL/GenBank/DDBJ databases">
        <authorList>
            <person name="Capua I."/>
            <person name="De Benedictis P."/>
            <person name="Joannis T."/>
            <person name="Lombin L.H."/>
            <person name="Cattoli G."/>
        </authorList>
    </citation>
    <scope>NUCLEOTIDE SEQUENCE</scope>
</reference>
<feature type="non-terminal residue" evidence="2">
    <location>
        <position position="1"/>
    </location>
</feature>